<name>A0A8D5ZKC0_9BACL</name>
<evidence type="ECO:0000256" key="4">
    <source>
        <dbReference type="ARBA" id="ARBA00022692"/>
    </source>
</evidence>
<keyword evidence="10" id="KW-1185">Reference proteome</keyword>
<dbReference type="InterPro" id="IPR007353">
    <property type="entry name" value="DUF421"/>
</dbReference>
<comment type="similarity">
    <text evidence="2">Belongs to the UPF0702 family.</text>
</comment>
<evidence type="ECO:0000313" key="9">
    <source>
        <dbReference type="EMBL" id="BCU81344.1"/>
    </source>
</evidence>
<dbReference type="InterPro" id="IPR023090">
    <property type="entry name" value="UPF0702_alpha/beta_dom_sf"/>
</dbReference>
<evidence type="ECO:0000256" key="1">
    <source>
        <dbReference type="ARBA" id="ARBA00004651"/>
    </source>
</evidence>
<organism evidence="9 10">
    <name type="scientific">Polycladomyces abyssicola</name>
    <dbReference type="NCBI Taxonomy" id="1125966"/>
    <lineage>
        <taxon>Bacteria</taxon>
        <taxon>Bacillati</taxon>
        <taxon>Bacillota</taxon>
        <taxon>Bacilli</taxon>
        <taxon>Bacillales</taxon>
        <taxon>Thermoactinomycetaceae</taxon>
        <taxon>Polycladomyces</taxon>
    </lineage>
</organism>
<keyword evidence="4 7" id="KW-0812">Transmembrane</keyword>
<dbReference type="PANTHER" id="PTHR34582">
    <property type="entry name" value="UPF0702 TRANSMEMBRANE PROTEIN YCAP"/>
    <property type="match status" value="1"/>
</dbReference>
<evidence type="ECO:0000256" key="3">
    <source>
        <dbReference type="ARBA" id="ARBA00022475"/>
    </source>
</evidence>
<dbReference type="KEGG" id="pabs:JIR001_11270"/>
<gene>
    <name evidence="9" type="ORF">JIR001_11270</name>
</gene>
<dbReference type="RefSeq" id="WP_212774589.1">
    <property type="nucleotide sequence ID" value="NZ_AP024601.1"/>
</dbReference>
<dbReference type="AlphaFoldDB" id="A0A8D5ZKC0"/>
<proteinExistence type="inferred from homology"/>
<protein>
    <submittedName>
        <fullName evidence="9">DUF421 domain-containing protein</fullName>
    </submittedName>
</protein>
<accession>A0A8D5ZKC0</accession>
<evidence type="ECO:0000256" key="6">
    <source>
        <dbReference type="ARBA" id="ARBA00023136"/>
    </source>
</evidence>
<comment type="subcellular location">
    <subcellularLocation>
        <location evidence="1">Cell membrane</location>
        <topology evidence="1">Multi-pass membrane protein</topology>
    </subcellularLocation>
</comment>
<keyword evidence="5 7" id="KW-1133">Transmembrane helix</keyword>
<evidence type="ECO:0000256" key="5">
    <source>
        <dbReference type="ARBA" id="ARBA00022989"/>
    </source>
</evidence>
<evidence type="ECO:0000256" key="2">
    <source>
        <dbReference type="ARBA" id="ARBA00006448"/>
    </source>
</evidence>
<dbReference type="Pfam" id="PF04239">
    <property type="entry name" value="DUF421"/>
    <property type="match status" value="1"/>
</dbReference>
<feature type="domain" description="YetF C-terminal" evidence="8">
    <location>
        <begin position="81"/>
        <end position="216"/>
    </location>
</feature>
<evidence type="ECO:0000259" key="8">
    <source>
        <dbReference type="Pfam" id="PF04239"/>
    </source>
</evidence>
<sequence length="229" mass="26472">MELWSLFLRSLFAYLLVLLIMRLMGKREIGKLSIFDLAVFIMIADLAVIFIEDTHVPLVKGIIPIMTLFLGQLTLSYLSLKNTRLRHLVDGQPSILIRNGRIMEEEMARQRYTLDDLMTQLREKNIPNIADVEFAILETSGKLSVIPRASVEKRAESHDPNEKSGFRPFMLPVTLIVDGKVQEDGLNQIGQNRFWLKNQIQQYGYKDFKEVFFASIDHRGRLYIDAKQD</sequence>
<dbReference type="Proteomes" id="UP000677436">
    <property type="component" value="Chromosome"/>
</dbReference>
<keyword evidence="6 7" id="KW-0472">Membrane</keyword>
<reference evidence="9" key="2">
    <citation type="journal article" date="2021" name="Microbiol. Resour. Announc.">
        <title>Complete Genome Sequence of Polycladomyces abyssicola JIR-001T, Isolated from Hemipelagic Sediment in Deep Seawater.</title>
        <authorList>
            <person name="Tsubouchi T."/>
            <person name="Kaneko Y."/>
        </authorList>
    </citation>
    <scope>NUCLEOTIDE SEQUENCE</scope>
    <source>
        <strain evidence="9">JIR-001</strain>
    </source>
</reference>
<keyword evidence="3" id="KW-1003">Cell membrane</keyword>
<dbReference type="GO" id="GO:0005886">
    <property type="term" value="C:plasma membrane"/>
    <property type="evidence" value="ECO:0007669"/>
    <property type="project" value="UniProtKB-SubCell"/>
</dbReference>
<dbReference type="EMBL" id="AP024601">
    <property type="protein sequence ID" value="BCU81344.1"/>
    <property type="molecule type" value="Genomic_DNA"/>
</dbReference>
<feature type="transmembrane region" description="Helical" evidence="7">
    <location>
        <begin position="57"/>
        <end position="78"/>
    </location>
</feature>
<dbReference type="PANTHER" id="PTHR34582:SF6">
    <property type="entry name" value="UPF0702 TRANSMEMBRANE PROTEIN YCAP"/>
    <property type="match status" value="1"/>
</dbReference>
<reference evidence="9" key="1">
    <citation type="journal article" date="2013" name="Int. J. Syst. Evol. Microbiol.">
        <title>Polycladomyces abyssicola gen. nov., sp. nov., a thermophilic filamentous bacterium isolated from hemipelagic sediment.</title>
        <authorList>
            <person name="Tsubouchi T."/>
            <person name="Shimane Y."/>
            <person name="Mori K."/>
            <person name="Usui K."/>
            <person name="Hiraki T."/>
            <person name="Tame A."/>
            <person name="Uematsu K."/>
            <person name="Maruyama T."/>
            <person name="Hatada Y."/>
        </authorList>
    </citation>
    <scope>NUCLEOTIDE SEQUENCE</scope>
    <source>
        <strain evidence="9">JIR-001</strain>
    </source>
</reference>
<feature type="transmembrane region" description="Helical" evidence="7">
    <location>
        <begin position="6"/>
        <end position="25"/>
    </location>
</feature>
<evidence type="ECO:0000313" key="10">
    <source>
        <dbReference type="Proteomes" id="UP000677436"/>
    </source>
</evidence>
<evidence type="ECO:0000256" key="7">
    <source>
        <dbReference type="SAM" id="Phobius"/>
    </source>
</evidence>
<feature type="transmembrane region" description="Helical" evidence="7">
    <location>
        <begin position="32"/>
        <end position="51"/>
    </location>
</feature>
<dbReference type="Gene3D" id="3.30.240.20">
    <property type="entry name" value="bsu07140 like domains"/>
    <property type="match status" value="2"/>
</dbReference>